<feature type="domain" description="Tyr recombinase" evidence="6">
    <location>
        <begin position="206"/>
        <end position="400"/>
    </location>
</feature>
<feature type="domain" description="Core-binding (CB)" evidence="7">
    <location>
        <begin position="103"/>
        <end position="183"/>
    </location>
</feature>
<dbReference type="Gene3D" id="3.30.160.390">
    <property type="entry name" value="Integrase, DNA-binding domain"/>
    <property type="match status" value="1"/>
</dbReference>
<evidence type="ECO:0000256" key="3">
    <source>
        <dbReference type="ARBA" id="ARBA00023125"/>
    </source>
</evidence>
<dbReference type="SUPFAM" id="SSF56349">
    <property type="entry name" value="DNA breaking-rejoining enzymes"/>
    <property type="match status" value="1"/>
</dbReference>
<dbReference type="CDD" id="cd00801">
    <property type="entry name" value="INT_P4_C"/>
    <property type="match status" value="1"/>
</dbReference>
<dbReference type="Pfam" id="PF22022">
    <property type="entry name" value="Phage_int_M"/>
    <property type="match status" value="1"/>
</dbReference>
<keyword evidence="2" id="KW-0229">DNA integration</keyword>
<dbReference type="Pfam" id="PF13356">
    <property type="entry name" value="Arm-DNA-bind_3"/>
    <property type="match status" value="1"/>
</dbReference>
<evidence type="ECO:0000259" key="6">
    <source>
        <dbReference type="PROSITE" id="PS51898"/>
    </source>
</evidence>
<dbReference type="Pfam" id="PF00589">
    <property type="entry name" value="Phage_integrase"/>
    <property type="match status" value="1"/>
</dbReference>
<proteinExistence type="inferred from homology"/>
<dbReference type="InterPro" id="IPR013762">
    <property type="entry name" value="Integrase-like_cat_sf"/>
</dbReference>
<dbReference type="Gene3D" id="1.10.443.10">
    <property type="entry name" value="Intergrase catalytic core"/>
    <property type="match status" value="1"/>
</dbReference>
<dbReference type="Gene3D" id="1.10.150.130">
    <property type="match status" value="1"/>
</dbReference>
<dbReference type="RefSeq" id="WP_209764318.1">
    <property type="nucleotide sequence ID" value="NZ_JAGINP010000002.1"/>
</dbReference>
<organism evidence="8 9">
    <name type="scientific">Azospirillum rugosum</name>
    <dbReference type="NCBI Taxonomy" id="416170"/>
    <lineage>
        <taxon>Bacteria</taxon>
        <taxon>Pseudomonadati</taxon>
        <taxon>Pseudomonadota</taxon>
        <taxon>Alphaproteobacteria</taxon>
        <taxon>Rhodospirillales</taxon>
        <taxon>Azospirillaceae</taxon>
        <taxon>Azospirillum</taxon>
    </lineage>
</organism>
<evidence type="ECO:0000313" key="8">
    <source>
        <dbReference type="EMBL" id="MBP2291067.1"/>
    </source>
</evidence>
<evidence type="ECO:0000256" key="5">
    <source>
        <dbReference type="PROSITE-ProRule" id="PRU01248"/>
    </source>
</evidence>
<protein>
    <submittedName>
        <fullName evidence="8">Integrase</fullName>
    </submittedName>
</protein>
<dbReference type="InterPro" id="IPR010998">
    <property type="entry name" value="Integrase_recombinase_N"/>
</dbReference>
<sequence length="427" mass="47851">MPKVKLTTKVVENAKTPAPGVQIDLFDATLPAFGLRVGERRKTWFIIYRFGGKQKRLTLGHFPELLLGPAREAAGKALELVEAGKDPADEKASAQAVAAAPVETFGTAAEDFLSKHAARHHKRPDQTRWFLDKYVLPKWRDQPVATIKKRDVLDLLDELVEQGKGQAANRVLDVLRKLFNWRLERSDDEGARNPCDRVKAPAPHVARSVHLEGEHIKALWKASGEAGYPWGPMVRIMLLTGQRRGEVASMRWDSVDTHIDKVWRLTPEQTKAGRAHIVPLSPAVVDVLNSIKRQVVKSPDGTEQPSPFVFTTLGDRPVNGFSKAKRRLDEKIAEDRAEDEAEPLPGWRLHDIRRTVTTGLSALGVAEVIKQRILNHAARGVTQRHYDQYEYLAEKRDALERWAARVDSIVNPPPANVVQLHPERVTG</sequence>
<evidence type="ECO:0000256" key="1">
    <source>
        <dbReference type="ARBA" id="ARBA00008857"/>
    </source>
</evidence>
<dbReference type="InterPro" id="IPR011010">
    <property type="entry name" value="DNA_brk_join_enz"/>
</dbReference>
<dbReference type="PANTHER" id="PTHR30629">
    <property type="entry name" value="PROPHAGE INTEGRASE"/>
    <property type="match status" value="1"/>
</dbReference>
<dbReference type="InterPro" id="IPR002104">
    <property type="entry name" value="Integrase_catalytic"/>
</dbReference>
<evidence type="ECO:0000256" key="2">
    <source>
        <dbReference type="ARBA" id="ARBA00022908"/>
    </source>
</evidence>
<keyword evidence="3 5" id="KW-0238">DNA-binding</keyword>
<dbReference type="InterPro" id="IPR044068">
    <property type="entry name" value="CB"/>
</dbReference>
<dbReference type="InterPro" id="IPR050808">
    <property type="entry name" value="Phage_Integrase"/>
</dbReference>
<dbReference type="PANTHER" id="PTHR30629:SF2">
    <property type="entry name" value="PROPHAGE INTEGRASE INTS-RELATED"/>
    <property type="match status" value="1"/>
</dbReference>
<evidence type="ECO:0000313" key="9">
    <source>
        <dbReference type="Proteomes" id="UP000781958"/>
    </source>
</evidence>
<gene>
    <name evidence="8" type="ORF">J2851_000809</name>
</gene>
<dbReference type="PROSITE" id="PS51900">
    <property type="entry name" value="CB"/>
    <property type="match status" value="1"/>
</dbReference>
<evidence type="ECO:0000259" key="7">
    <source>
        <dbReference type="PROSITE" id="PS51900"/>
    </source>
</evidence>
<dbReference type="InterPro" id="IPR038488">
    <property type="entry name" value="Integrase_DNA-bd_sf"/>
</dbReference>
<keyword evidence="4" id="KW-0233">DNA recombination</keyword>
<dbReference type="PROSITE" id="PS51898">
    <property type="entry name" value="TYR_RECOMBINASE"/>
    <property type="match status" value="1"/>
</dbReference>
<dbReference type="InterPro" id="IPR025166">
    <property type="entry name" value="Integrase_DNA_bind_dom"/>
</dbReference>
<comment type="caution">
    <text evidence="8">The sequence shown here is derived from an EMBL/GenBank/DDBJ whole genome shotgun (WGS) entry which is preliminary data.</text>
</comment>
<keyword evidence="9" id="KW-1185">Reference proteome</keyword>
<dbReference type="EMBL" id="JAGINP010000002">
    <property type="protein sequence ID" value="MBP2291067.1"/>
    <property type="molecule type" value="Genomic_DNA"/>
</dbReference>
<reference evidence="8 9" key="1">
    <citation type="submission" date="2021-03" db="EMBL/GenBank/DDBJ databases">
        <title>Genomic Encyclopedia of Type Strains, Phase III (KMG-III): the genomes of soil and plant-associated and newly described type strains.</title>
        <authorList>
            <person name="Whitman W."/>
        </authorList>
    </citation>
    <scope>NUCLEOTIDE SEQUENCE [LARGE SCALE GENOMIC DNA]</scope>
    <source>
        <strain evidence="8 9">IMMIB AFH-6</strain>
    </source>
</reference>
<dbReference type="InterPro" id="IPR053876">
    <property type="entry name" value="Phage_int_M"/>
</dbReference>
<accession>A0ABS4SGH1</accession>
<dbReference type="Proteomes" id="UP000781958">
    <property type="component" value="Unassembled WGS sequence"/>
</dbReference>
<comment type="similarity">
    <text evidence="1">Belongs to the 'phage' integrase family.</text>
</comment>
<evidence type="ECO:0000256" key="4">
    <source>
        <dbReference type="ARBA" id="ARBA00023172"/>
    </source>
</evidence>
<name>A0ABS4SGH1_9PROT</name>